<dbReference type="GO" id="GO:0015833">
    <property type="term" value="P:peptide transport"/>
    <property type="evidence" value="ECO:0007669"/>
    <property type="project" value="TreeGrafter"/>
</dbReference>
<name>A0A1M5E740_9GAMM</name>
<dbReference type="PIRSF" id="PIRSF002741">
    <property type="entry name" value="MppA"/>
    <property type="match status" value="1"/>
</dbReference>
<dbReference type="PANTHER" id="PTHR30290:SF9">
    <property type="entry name" value="OLIGOPEPTIDE-BINDING PROTEIN APPA"/>
    <property type="match status" value="1"/>
</dbReference>
<feature type="domain" description="Solute-binding protein family 5" evidence="5">
    <location>
        <begin position="89"/>
        <end position="448"/>
    </location>
</feature>
<dbReference type="AlphaFoldDB" id="A0A1M5E740"/>
<reference evidence="7" key="1">
    <citation type="submission" date="2016-11" db="EMBL/GenBank/DDBJ databases">
        <authorList>
            <person name="Varghese N."/>
            <person name="Submissions S."/>
        </authorList>
    </citation>
    <scope>NUCLEOTIDE SEQUENCE [LARGE SCALE GENOMIC DNA]</scope>
    <source>
        <strain evidence="7">DSM 16579</strain>
    </source>
</reference>
<dbReference type="Gene3D" id="3.10.105.10">
    <property type="entry name" value="Dipeptide-binding Protein, Domain 3"/>
    <property type="match status" value="1"/>
</dbReference>
<dbReference type="InterPro" id="IPR039424">
    <property type="entry name" value="SBP_5"/>
</dbReference>
<organism evidence="6 7">
    <name type="scientific">Marinomonas polaris DSM 16579</name>
    <dbReference type="NCBI Taxonomy" id="1122206"/>
    <lineage>
        <taxon>Bacteria</taxon>
        <taxon>Pseudomonadati</taxon>
        <taxon>Pseudomonadota</taxon>
        <taxon>Gammaproteobacteria</taxon>
        <taxon>Oceanospirillales</taxon>
        <taxon>Oceanospirillaceae</taxon>
        <taxon>Marinomonas</taxon>
    </lineage>
</organism>
<dbReference type="Gene3D" id="3.40.190.10">
    <property type="entry name" value="Periplasmic binding protein-like II"/>
    <property type="match status" value="1"/>
</dbReference>
<dbReference type="CDD" id="cd08515">
    <property type="entry name" value="PBP2_NikA_DppA_OppA_like_10"/>
    <property type="match status" value="1"/>
</dbReference>
<evidence type="ECO:0000256" key="4">
    <source>
        <dbReference type="SAM" id="SignalP"/>
    </source>
</evidence>
<dbReference type="GO" id="GO:1904680">
    <property type="term" value="F:peptide transmembrane transporter activity"/>
    <property type="evidence" value="ECO:0007669"/>
    <property type="project" value="TreeGrafter"/>
</dbReference>
<evidence type="ECO:0000259" key="5">
    <source>
        <dbReference type="Pfam" id="PF00496"/>
    </source>
</evidence>
<dbReference type="InterPro" id="IPR000914">
    <property type="entry name" value="SBP_5_dom"/>
</dbReference>
<evidence type="ECO:0000256" key="2">
    <source>
        <dbReference type="ARBA" id="ARBA00022448"/>
    </source>
</evidence>
<feature type="signal peptide" evidence="4">
    <location>
        <begin position="1"/>
        <end position="41"/>
    </location>
</feature>
<evidence type="ECO:0000313" key="6">
    <source>
        <dbReference type="EMBL" id="SHF75069.1"/>
    </source>
</evidence>
<dbReference type="GO" id="GO:0043190">
    <property type="term" value="C:ATP-binding cassette (ABC) transporter complex"/>
    <property type="evidence" value="ECO:0007669"/>
    <property type="project" value="InterPro"/>
</dbReference>
<dbReference type="STRING" id="1122206.SAMN02745753_02556"/>
<feature type="chain" id="PRO_5009909742" evidence="4">
    <location>
        <begin position="42"/>
        <end position="524"/>
    </location>
</feature>
<dbReference type="InterPro" id="IPR030678">
    <property type="entry name" value="Peptide/Ni-bd"/>
</dbReference>
<keyword evidence="3 4" id="KW-0732">Signal</keyword>
<evidence type="ECO:0000256" key="1">
    <source>
        <dbReference type="ARBA" id="ARBA00005695"/>
    </source>
</evidence>
<gene>
    <name evidence="6" type="ORF">SAMN02745753_02556</name>
</gene>
<dbReference type="Pfam" id="PF00496">
    <property type="entry name" value="SBP_bac_5"/>
    <property type="match status" value="1"/>
</dbReference>
<dbReference type="Gene3D" id="3.90.76.10">
    <property type="entry name" value="Dipeptide-binding Protein, Domain 1"/>
    <property type="match status" value="1"/>
</dbReference>
<evidence type="ECO:0000256" key="3">
    <source>
        <dbReference type="ARBA" id="ARBA00022729"/>
    </source>
</evidence>
<proteinExistence type="inferred from homology"/>
<sequence length="524" mass="58532">MKKLSHNHFSRRQVLDRAPRRTLVSALIACSLVGVTAPALANKANDTLVYAVGLEPENVSPYHNNVREGIILSHLAWDTLIHRDMETGEYQPLLATSWKWEDPTHLLFTLRKGVTFQNGDAFSAADVAFTFNYVTSPESKIVTRQNVDWIDHAEQVDEYTVRLVLKQPFPAALEYLSGPTPIYPEKYFKSVGIEGYAKAPIGTGPYKITEVLSGEGANLERYEGYFDGGPIKKPAIGKIQFKVIPDPDARLAQLMTGGVDWTWRVPSDQADEMKMMPNLEVISSETMRVGYLAMDTSSEALKDSPFHNKLVREAVNYAINRDALANELVRGGSRAIYTPCFPSQFGCDVSAAKKFDYNPTKAKALLAEAGYPNGFQTDFYAYRDMDLAEAVLGNLRAVGITAKMHMLTYAALRKEQRSGNVPLAFQTWGSYSVNDASAMTSVYFNGGADDMNHDKEVIALVNAADTNVDPEIRKKNYSEAIKKITEEAYWAPMFSYSSNYAFSKELNFTPYPDELPRFVESSWK</sequence>
<dbReference type="SUPFAM" id="SSF53850">
    <property type="entry name" value="Periplasmic binding protein-like II"/>
    <property type="match status" value="1"/>
</dbReference>
<accession>A0A1M5E740</accession>
<dbReference type="Proteomes" id="UP000184517">
    <property type="component" value="Unassembled WGS sequence"/>
</dbReference>
<keyword evidence="2" id="KW-0813">Transport</keyword>
<dbReference type="GO" id="GO:0030288">
    <property type="term" value="C:outer membrane-bounded periplasmic space"/>
    <property type="evidence" value="ECO:0007669"/>
    <property type="project" value="UniProtKB-ARBA"/>
</dbReference>
<dbReference type="RefSeq" id="WP_139248881.1">
    <property type="nucleotide sequence ID" value="NZ_FQVF01000011.1"/>
</dbReference>
<comment type="similarity">
    <text evidence="1">Belongs to the bacterial solute-binding protein 5 family.</text>
</comment>
<dbReference type="OrthoDB" id="9801912at2"/>
<keyword evidence="7" id="KW-1185">Reference proteome</keyword>
<protein>
    <submittedName>
        <fullName evidence="6">Peptide/nickel transport system substrate-binding protein</fullName>
    </submittedName>
</protein>
<dbReference type="EMBL" id="FQVF01000011">
    <property type="protein sequence ID" value="SHF75069.1"/>
    <property type="molecule type" value="Genomic_DNA"/>
</dbReference>
<dbReference type="PANTHER" id="PTHR30290">
    <property type="entry name" value="PERIPLASMIC BINDING COMPONENT OF ABC TRANSPORTER"/>
    <property type="match status" value="1"/>
</dbReference>
<evidence type="ECO:0000313" key="7">
    <source>
        <dbReference type="Proteomes" id="UP000184517"/>
    </source>
</evidence>